<keyword evidence="7" id="KW-0325">Glycoprotein</keyword>
<sequence>MNLLSPVLLVIITFSTIIESVDKSNFKTCEQSVEAVDQPKNKVVVQMNPFRLDVYSMGELVMVVNQRGLFNFEHFRHKPQEASETDPNTDCNENCWEETFKGSTDSKPNGPMSIGMDVTLIGFEHVYGIPEHADSFALKDTKGNSDPYRLFNSDVFEYELYSPMTLYGAYPLMIAHSSAPKTVGLFWLNPSETWIDIESSNTGIGGLLTNLVSDSKPNKLTHWISETGLIDMFFLLGPNAANVMHQNAQLFGTTRLPPIYSIGYHQCRWNYFSDQEVMDVDEKADIYDIPMDAIWLDIEYTDGRSKKYFTHDPVMFKNWQSMIQNLTAKGRRLITIIDPHLKRESGYPIYDEASSQGLLTKDAKEDKDFEGWCWPGSSVWPDYLNPIVRDWWADKFDPKLFPGFEGGIVDYWNDMNEPSVFSGPEITAPRDMRHMDNVEHREIHNIYGYLMTKSTYDESEEMMIRWYQASIFHPFYRAHAHLDTKRREPWLFSDFTRQSIRQSIRIRYSYLPYMYQLFYENEQTGMPPFRPLWMQFPTDSKTLSIDTSHMLGSNLLFAPVLDKEAKQLDIYLPSEQHKQTFWLDVFAHHVYQGGQEYRFEVDINSIPIFQRSGTIIPKRERPRRSAVLAVNDPISLQIFLNSNGSASGFIYLDDGQTFDYQRRNAFISGRFNYSKRTLTYTFDKGDPDSNRAWLERVTIVGYPSKPNRIQIIAAEELSSQLAFKYDQQKHLLVIRKPAVMFGQNWQIKIN</sequence>
<name>A0A922I9C2_DERFA</name>
<evidence type="ECO:0000313" key="16">
    <source>
        <dbReference type="Proteomes" id="UP000790347"/>
    </source>
</evidence>
<dbReference type="SUPFAM" id="SSF51445">
    <property type="entry name" value="(Trans)glycosidases"/>
    <property type="match status" value="1"/>
</dbReference>
<evidence type="ECO:0000256" key="9">
    <source>
        <dbReference type="ARBA" id="ARBA00042895"/>
    </source>
</evidence>
<feature type="domain" description="Glycoside hydrolase family 31 N-terminal" evidence="13">
    <location>
        <begin position="24"/>
        <end position="196"/>
    </location>
</feature>
<evidence type="ECO:0000259" key="13">
    <source>
        <dbReference type="Pfam" id="PF13802"/>
    </source>
</evidence>
<dbReference type="Pfam" id="PF21365">
    <property type="entry name" value="Glyco_hydro_31_3rd"/>
    <property type="match status" value="1"/>
</dbReference>
<evidence type="ECO:0000256" key="6">
    <source>
        <dbReference type="ARBA" id="ARBA00022824"/>
    </source>
</evidence>
<keyword evidence="8 10" id="KW-0326">Glycosidase</keyword>
<dbReference type="CDD" id="cd14752">
    <property type="entry name" value="GH31_N"/>
    <property type="match status" value="1"/>
</dbReference>
<dbReference type="Gene3D" id="2.60.40.1180">
    <property type="entry name" value="Golgi alpha-mannosidase II"/>
    <property type="match status" value="2"/>
</dbReference>
<dbReference type="Gene3D" id="3.20.20.80">
    <property type="entry name" value="Glycosidases"/>
    <property type="match status" value="2"/>
</dbReference>
<dbReference type="SUPFAM" id="SSF74650">
    <property type="entry name" value="Galactose mutarotase-like"/>
    <property type="match status" value="1"/>
</dbReference>
<dbReference type="Gene3D" id="2.60.40.1760">
    <property type="entry name" value="glycosyl hydrolase (family 31)"/>
    <property type="match status" value="1"/>
</dbReference>
<dbReference type="InterPro" id="IPR000322">
    <property type="entry name" value="Glyco_hydro_31_TIM"/>
</dbReference>
<dbReference type="PANTHER" id="PTHR22762">
    <property type="entry name" value="ALPHA-GLUCOSIDASE"/>
    <property type="match status" value="1"/>
</dbReference>
<evidence type="ECO:0000256" key="4">
    <source>
        <dbReference type="ARBA" id="ARBA00022729"/>
    </source>
</evidence>
<evidence type="ECO:0000256" key="7">
    <source>
        <dbReference type="ARBA" id="ARBA00023180"/>
    </source>
</evidence>
<evidence type="ECO:0000256" key="2">
    <source>
        <dbReference type="ARBA" id="ARBA00004833"/>
    </source>
</evidence>
<evidence type="ECO:0000256" key="10">
    <source>
        <dbReference type="RuleBase" id="RU361185"/>
    </source>
</evidence>
<evidence type="ECO:0000259" key="12">
    <source>
        <dbReference type="Pfam" id="PF01055"/>
    </source>
</evidence>
<evidence type="ECO:0000256" key="1">
    <source>
        <dbReference type="ARBA" id="ARBA00004240"/>
    </source>
</evidence>
<dbReference type="AlphaFoldDB" id="A0A922I9C2"/>
<accession>A0A922I9C2</accession>
<dbReference type="PANTHER" id="PTHR22762:SF54">
    <property type="entry name" value="BCDNA.GH04962"/>
    <property type="match status" value="1"/>
</dbReference>
<dbReference type="InterPro" id="IPR013780">
    <property type="entry name" value="Glyco_hydro_b"/>
</dbReference>
<protein>
    <recommendedName>
        <fullName evidence="9">Glucosidase II subunit alpha</fullName>
    </recommendedName>
</protein>
<reference evidence="15" key="2">
    <citation type="journal article" date="2022" name="Res Sq">
        <title>Comparative Genomics Reveals Insights into the Divergent Evolution of Astigmatic Mites and Household Pest Adaptations.</title>
        <authorList>
            <person name="Xiong Q."/>
            <person name="Wan A.T.-Y."/>
            <person name="Liu X.-Y."/>
            <person name="Fung C.S.-H."/>
            <person name="Xiao X."/>
            <person name="Malainual N."/>
            <person name="Hou J."/>
            <person name="Wang L."/>
            <person name="Wang M."/>
            <person name="Yang K."/>
            <person name="Cui Y."/>
            <person name="Leung E."/>
            <person name="Nong W."/>
            <person name="Shin S.-K."/>
            <person name="Au S."/>
            <person name="Jeong K.Y."/>
            <person name="Chew F.T."/>
            <person name="Hui J."/>
            <person name="Leung T.F."/>
            <person name="Tungtrongchitr A."/>
            <person name="Zhong N."/>
            <person name="Liu Z."/>
            <person name="Tsui S."/>
        </authorList>
    </citation>
    <scope>NUCLEOTIDE SEQUENCE</scope>
    <source>
        <strain evidence="15">Derf</strain>
        <tissue evidence="15">Whole organism</tissue>
    </source>
</reference>
<dbReference type="GO" id="GO:0090599">
    <property type="term" value="F:alpha-glucosidase activity"/>
    <property type="evidence" value="ECO:0007669"/>
    <property type="project" value="UniProtKB-ARBA"/>
</dbReference>
<keyword evidence="6" id="KW-0256">Endoplasmic reticulum</keyword>
<evidence type="ECO:0000256" key="3">
    <source>
        <dbReference type="ARBA" id="ARBA00007806"/>
    </source>
</evidence>
<dbReference type="InterPro" id="IPR017853">
    <property type="entry name" value="GH"/>
</dbReference>
<comment type="subcellular location">
    <subcellularLocation>
        <location evidence="1">Endoplasmic reticulum</location>
    </subcellularLocation>
</comment>
<dbReference type="GO" id="GO:0005783">
    <property type="term" value="C:endoplasmic reticulum"/>
    <property type="evidence" value="ECO:0007669"/>
    <property type="project" value="UniProtKB-SubCell"/>
</dbReference>
<feature type="signal peptide" evidence="11">
    <location>
        <begin position="1"/>
        <end position="20"/>
    </location>
</feature>
<keyword evidence="4 11" id="KW-0732">Signal</keyword>
<dbReference type="InterPro" id="IPR025887">
    <property type="entry name" value="Glyco_hydro_31_N_dom"/>
</dbReference>
<dbReference type="EMBL" id="ASGP02000001">
    <property type="protein sequence ID" value="KAH9526760.1"/>
    <property type="molecule type" value="Genomic_DNA"/>
</dbReference>
<dbReference type="GO" id="GO:0006491">
    <property type="term" value="P:N-glycan processing"/>
    <property type="evidence" value="ECO:0007669"/>
    <property type="project" value="TreeGrafter"/>
</dbReference>
<keyword evidence="16" id="KW-1185">Reference proteome</keyword>
<comment type="pathway">
    <text evidence="2">Glycan metabolism; N-glycan metabolism.</text>
</comment>
<dbReference type="Proteomes" id="UP000790347">
    <property type="component" value="Unassembled WGS sequence"/>
</dbReference>
<dbReference type="InterPro" id="IPR011013">
    <property type="entry name" value="Gal_mutarotase_sf_dom"/>
</dbReference>
<dbReference type="SUPFAM" id="SSF51011">
    <property type="entry name" value="Glycosyl hydrolase domain"/>
    <property type="match status" value="1"/>
</dbReference>
<feature type="domain" description="Glycosyl hydrolase family 31 C-terminal" evidence="14">
    <location>
        <begin position="525"/>
        <end position="616"/>
    </location>
</feature>
<evidence type="ECO:0000256" key="5">
    <source>
        <dbReference type="ARBA" id="ARBA00022801"/>
    </source>
</evidence>
<feature type="chain" id="PRO_5037340980" description="Glucosidase II subunit alpha" evidence="11">
    <location>
        <begin position="21"/>
        <end position="750"/>
    </location>
</feature>
<proteinExistence type="inferred from homology"/>
<dbReference type="GO" id="GO:0030246">
    <property type="term" value="F:carbohydrate binding"/>
    <property type="evidence" value="ECO:0007669"/>
    <property type="project" value="InterPro"/>
</dbReference>
<comment type="similarity">
    <text evidence="3 10">Belongs to the glycosyl hydrolase 31 family.</text>
</comment>
<dbReference type="Pfam" id="PF01055">
    <property type="entry name" value="Glyco_hydro_31_2nd"/>
    <property type="match status" value="1"/>
</dbReference>
<dbReference type="InterPro" id="IPR048395">
    <property type="entry name" value="Glyco_hydro_31_C"/>
</dbReference>
<feature type="domain" description="Glycoside hydrolase family 31 TIM barrel" evidence="12">
    <location>
        <begin position="255"/>
        <end position="458"/>
    </location>
</feature>
<dbReference type="GO" id="GO:0005975">
    <property type="term" value="P:carbohydrate metabolic process"/>
    <property type="evidence" value="ECO:0007669"/>
    <property type="project" value="InterPro"/>
</dbReference>
<evidence type="ECO:0000256" key="8">
    <source>
        <dbReference type="ARBA" id="ARBA00023295"/>
    </source>
</evidence>
<comment type="caution">
    <text evidence="15">The sequence shown here is derived from an EMBL/GenBank/DDBJ whole genome shotgun (WGS) entry which is preliminary data.</text>
</comment>
<reference evidence="15" key="1">
    <citation type="submission" date="2013-05" db="EMBL/GenBank/DDBJ databases">
        <authorList>
            <person name="Yim A.K.Y."/>
            <person name="Chan T.F."/>
            <person name="Ji K.M."/>
            <person name="Liu X.Y."/>
            <person name="Zhou J.W."/>
            <person name="Li R.Q."/>
            <person name="Yang K.Y."/>
            <person name="Li J."/>
            <person name="Li M."/>
            <person name="Law P.T.W."/>
            <person name="Wu Y.L."/>
            <person name="Cai Z.L."/>
            <person name="Qin H."/>
            <person name="Bao Y."/>
            <person name="Leung R.K.K."/>
            <person name="Ng P.K.S."/>
            <person name="Zou J."/>
            <person name="Zhong X.J."/>
            <person name="Ran P.X."/>
            <person name="Zhong N.S."/>
            <person name="Liu Z.G."/>
            <person name="Tsui S.K.W."/>
        </authorList>
    </citation>
    <scope>NUCLEOTIDE SEQUENCE</scope>
    <source>
        <strain evidence="15">Derf</strain>
        <tissue evidence="15">Whole organism</tissue>
    </source>
</reference>
<gene>
    <name evidence="15" type="ORF">DERF_000822</name>
</gene>
<evidence type="ECO:0000313" key="15">
    <source>
        <dbReference type="EMBL" id="KAH9526760.1"/>
    </source>
</evidence>
<evidence type="ECO:0000259" key="14">
    <source>
        <dbReference type="Pfam" id="PF21365"/>
    </source>
</evidence>
<dbReference type="Pfam" id="PF13802">
    <property type="entry name" value="Gal_mutarotas_2"/>
    <property type="match status" value="1"/>
</dbReference>
<organism evidence="15 16">
    <name type="scientific">Dermatophagoides farinae</name>
    <name type="common">American house dust mite</name>
    <dbReference type="NCBI Taxonomy" id="6954"/>
    <lineage>
        <taxon>Eukaryota</taxon>
        <taxon>Metazoa</taxon>
        <taxon>Ecdysozoa</taxon>
        <taxon>Arthropoda</taxon>
        <taxon>Chelicerata</taxon>
        <taxon>Arachnida</taxon>
        <taxon>Acari</taxon>
        <taxon>Acariformes</taxon>
        <taxon>Sarcoptiformes</taxon>
        <taxon>Astigmata</taxon>
        <taxon>Psoroptidia</taxon>
        <taxon>Analgoidea</taxon>
        <taxon>Pyroglyphidae</taxon>
        <taxon>Dermatophagoidinae</taxon>
        <taxon>Dermatophagoides</taxon>
    </lineage>
</organism>
<keyword evidence="5 10" id="KW-0378">Hydrolase</keyword>
<evidence type="ECO:0000256" key="11">
    <source>
        <dbReference type="SAM" id="SignalP"/>
    </source>
</evidence>
<dbReference type="CDD" id="cd06603">
    <property type="entry name" value="GH31_GANC_GANAB_alpha"/>
    <property type="match status" value="1"/>
</dbReference>